<protein>
    <submittedName>
        <fullName evidence="2">Nucleoid occlusion protein</fullName>
    </submittedName>
</protein>
<keyword evidence="3" id="KW-1185">Reference proteome</keyword>
<sequence length="188" mass="21031">MIRAALAQGASEKRIAEVLRMDVRSIRDRVTLLDGIAPEAASILKNRQATPKVFRMLKKMKPYRQIEAAEMMVAANKVTGAYAEMIVVATRPDALVDGARIKKKDEISPEDIAKMESEMDRLRQDCQAVEDEIGDTMLSLVVAKSFMARLLRNENIHGHLKHYHGDLLSSLVATMNAISADNRITERE</sequence>
<evidence type="ECO:0000259" key="1">
    <source>
        <dbReference type="Pfam" id="PF07506"/>
    </source>
</evidence>
<dbReference type="EMBL" id="CABPSB010000005">
    <property type="protein sequence ID" value="VVD99707.1"/>
    <property type="molecule type" value="Genomic_DNA"/>
</dbReference>
<dbReference type="InterPro" id="IPR011111">
    <property type="entry name" value="Plasmid_RepB"/>
</dbReference>
<name>A0A5E4UI53_9BURK</name>
<gene>
    <name evidence="2" type="primary">noc</name>
    <name evidence="2" type="ORF">PAN31108_02066</name>
</gene>
<evidence type="ECO:0000313" key="2">
    <source>
        <dbReference type="EMBL" id="VVD99707.1"/>
    </source>
</evidence>
<dbReference type="Pfam" id="PF07506">
    <property type="entry name" value="RepB"/>
    <property type="match status" value="1"/>
</dbReference>
<reference evidence="2 3" key="1">
    <citation type="submission" date="2019-08" db="EMBL/GenBank/DDBJ databases">
        <authorList>
            <person name="Peeters C."/>
        </authorList>
    </citation>
    <scope>NUCLEOTIDE SEQUENCE [LARGE SCALE GENOMIC DNA]</scope>
    <source>
        <strain evidence="2 3">LMG 31108</strain>
    </source>
</reference>
<accession>A0A5E4UI53</accession>
<feature type="domain" description="RepB plasmid partition" evidence="1">
    <location>
        <begin position="1"/>
        <end position="163"/>
    </location>
</feature>
<organism evidence="2 3">
    <name type="scientific">Pandoraea anhela</name>
    <dbReference type="NCBI Taxonomy" id="2508295"/>
    <lineage>
        <taxon>Bacteria</taxon>
        <taxon>Pseudomonadati</taxon>
        <taxon>Pseudomonadota</taxon>
        <taxon>Betaproteobacteria</taxon>
        <taxon>Burkholderiales</taxon>
        <taxon>Burkholderiaceae</taxon>
        <taxon>Pandoraea</taxon>
    </lineage>
</organism>
<dbReference type="AlphaFoldDB" id="A0A5E4UI53"/>
<proteinExistence type="predicted"/>
<dbReference type="Proteomes" id="UP000406256">
    <property type="component" value="Unassembled WGS sequence"/>
</dbReference>
<evidence type="ECO:0000313" key="3">
    <source>
        <dbReference type="Proteomes" id="UP000406256"/>
    </source>
</evidence>
<dbReference type="SUPFAM" id="SSF109709">
    <property type="entry name" value="KorB DNA-binding domain-like"/>
    <property type="match status" value="1"/>
</dbReference>